<proteinExistence type="predicted"/>
<dbReference type="Proteomes" id="UP000294850">
    <property type="component" value="Unassembled WGS sequence"/>
</dbReference>
<gene>
    <name evidence="2" type="ORF">E0F88_09320</name>
</gene>
<accession>A0A4R5DQ94</accession>
<evidence type="ECO:0000313" key="2">
    <source>
        <dbReference type="EMBL" id="TDE16429.1"/>
    </source>
</evidence>
<keyword evidence="3" id="KW-1185">Reference proteome</keyword>
<evidence type="ECO:0000313" key="3">
    <source>
        <dbReference type="Proteomes" id="UP000294850"/>
    </source>
</evidence>
<dbReference type="EMBL" id="SMFL01000003">
    <property type="protein sequence ID" value="TDE16429.1"/>
    <property type="molecule type" value="Genomic_DNA"/>
</dbReference>
<dbReference type="Pfam" id="PF08818">
    <property type="entry name" value="DUF1801"/>
    <property type="match status" value="1"/>
</dbReference>
<dbReference type="SUPFAM" id="SSF159888">
    <property type="entry name" value="YdhG-like"/>
    <property type="match status" value="1"/>
</dbReference>
<reference evidence="2 3" key="1">
    <citation type="submission" date="2019-03" db="EMBL/GenBank/DDBJ databases">
        <title>Dyadobacter AR-3-6 sp. nov., isolated from arctic soil.</title>
        <authorList>
            <person name="Chaudhary D.K."/>
        </authorList>
    </citation>
    <scope>NUCLEOTIDE SEQUENCE [LARGE SCALE GENOMIC DNA]</scope>
    <source>
        <strain evidence="2 3">AR-3-6</strain>
    </source>
</reference>
<protein>
    <recommendedName>
        <fullName evidence="1">YdhG-like domain-containing protein</fullName>
    </recommendedName>
</protein>
<dbReference type="OrthoDB" id="115213at2"/>
<dbReference type="InterPro" id="IPR014922">
    <property type="entry name" value="YdhG-like"/>
</dbReference>
<evidence type="ECO:0000259" key="1">
    <source>
        <dbReference type="Pfam" id="PF08818"/>
    </source>
</evidence>
<name>A0A4R5DQ94_9BACT</name>
<dbReference type="AlphaFoldDB" id="A0A4R5DQ94"/>
<comment type="caution">
    <text evidence="2">The sequence shown here is derived from an EMBL/GenBank/DDBJ whole genome shotgun (WGS) entry which is preliminary data.</text>
</comment>
<feature type="domain" description="YdhG-like" evidence="1">
    <location>
        <begin position="21"/>
        <end position="111"/>
    </location>
</feature>
<dbReference type="Gene3D" id="3.90.1150.200">
    <property type="match status" value="1"/>
</dbReference>
<sequence length="118" mass="13636">MQKTKPKDIDEYISGFPKNIQDHLQEIRNTVKNAAPDATEAIKYDMPTFMLSGNLVHFAAFKNHIGFYPVPRNSDEFKEELSDFKGEKSTVQFSFDKPLPLDLIDRIVRYQVKKNLGK</sequence>
<organism evidence="2 3">
    <name type="scientific">Dyadobacter psychrotolerans</name>
    <dbReference type="NCBI Taxonomy" id="2541721"/>
    <lineage>
        <taxon>Bacteria</taxon>
        <taxon>Pseudomonadati</taxon>
        <taxon>Bacteroidota</taxon>
        <taxon>Cytophagia</taxon>
        <taxon>Cytophagales</taxon>
        <taxon>Spirosomataceae</taxon>
        <taxon>Dyadobacter</taxon>
    </lineage>
</organism>
<dbReference type="RefSeq" id="WP_131957963.1">
    <property type="nucleotide sequence ID" value="NZ_SMFL01000003.1"/>
</dbReference>